<accession>A0A9N8HC71</accession>
<keyword evidence="10" id="KW-0408">Iron</keyword>
<evidence type="ECO:0000256" key="10">
    <source>
        <dbReference type="ARBA" id="ARBA00023004"/>
    </source>
</evidence>
<keyword evidence="9" id="KW-0547">Nucleotide-binding</keyword>
<evidence type="ECO:0000259" key="17">
    <source>
        <dbReference type="PROSITE" id="PS50902"/>
    </source>
</evidence>
<evidence type="ECO:0000256" key="11">
    <source>
        <dbReference type="ARBA" id="ARBA00023014"/>
    </source>
</evidence>
<reference evidence="18" key="1">
    <citation type="submission" date="2020-06" db="EMBL/GenBank/DDBJ databases">
        <authorList>
            <consortium name="Plant Systems Biology data submission"/>
        </authorList>
    </citation>
    <scope>NUCLEOTIDE SEQUENCE</scope>
    <source>
        <strain evidence="18">D6</strain>
    </source>
</reference>
<dbReference type="GO" id="GO:0010181">
    <property type="term" value="F:FMN binding"/>
    <property type="evidence" value="ECO:0007669"/>
    <property type="project" value="InterPro"/>
</dbReference>
<feature type="compositionally biased region" description="Acidic residues" evidence="15">
    <location>
        <begin position="332"/>
        <end position="343"/>
    </location>
</feature>
<keyword evidence="7" id="KW-0819">tRNA processing</keyword>
<comment type="cofactor">
    <cofactor evidence="1">
        <name>[4Fe-4S] cluster</name>
        <dbReference type="ChEBI" id="CHEBI:49883"/>
    </cofactor>
</comment>
<evidence type="ECO:0000256" key="2">
    <source>
        <dbReference type="ARBA" id="ARBA00004797"/>
    </source>
</evidence>
<dbReference type="GO" id="GO:0046872">
    <property type="term" value="F:metal ion binding"/>
    <property type="evidence" value="ECO:0007669"/>
    <property type="project" value="UniProtKB-KW"/>
</dbReference>
<dbReference type="InterPro" id="IPR029039">
    <property type="entry name" value="Flavoprotein-like_sf"/>
</dbReference>
<dbReference type="InterPro" id="IPR001094">
    <property type="entry name" value="Flavdoxin-like"/>
</dbReference>
<dbReference type="Pfam" id="PF04055">
    <property type="entry name" value="Radical_SAM"/>
    <property type="match status" value="1"/>
</dbReference>
<feature type="compositionally biased region" description="Low complexity" evidence="15">
    <location>
        <begin position="318"/>
        <end position="331"/>
    </location>
</feature>
<evidence type="ECO:0000256" key="4">
    <source>
        <dbReference type="ARBA" id="ARBA00012821"/>
    </source>
</evidence>
<dbReference type="PRINTS" id="PR00369">
    <property type="entry name" value="FLAVODOXIN"/>
</dbReference>
<comment type="similarity">
    <text evidence="3">Belongs to the TYW1 family.</text>
</comment>
<dbReference type="GO" id="GO:0051539">
    <property type="term" value="F:4 iron, 4 sulfur cluster binding"/>
    <property type="evidence" value="ECO:0007669"/>
    <property type="project" value="UniProtKB-KW"/>
</dbReference>
<dbReference type="PANTHER" id="PTHR13930">
    <property type="entry name" value="S-ADENOSYL-L-METHIONINE-DEPENDENT TRNA 4-DEMETHYLWYOSINE SYNTHASE"/>
    <property type="match status" value="1"/>
</dbReference>
<evidence type="ECO:0000256" key="6">
    <source>
        <dbReference type="ARBA" id="ARBA00022691"/>
    </source>
</evidence>
<evidence type="ECO:0000256" key="16">
    <source>
        <dbReference type="SAM" id="Phobius"/>
    </source>
</evidence>
<comment type="catalytic activity">
    <reaction evidence="14">
        <text>N(1)-methylguanosine(37) in tRNA(Phe) + pyruvate + S-adenosyl-L-methionine = 4-demethylwyosine(37) in tRNA(Phe) + 5'-deoxyadenosine + L-methionine + CO2 + H2O</text>
        <dbReference type="Rhea" id="RHEA:36347"/>
        <dbReference type="Rhea" id="RHEA-COMP:10164"/>
        <dbReference type="Rhea" id="RHEA-COMP:10165"/>
        <dbReference type="ChEBI" id="CHEBI:15361"/>
        <dbReference type="ChEBI" id="CHEBI:15377"/>
        <dbReference type="ChEBI" id="CHEBI:16526"/>
        <dbReference type="ChEBI" id="CHEBI:17319"/>
        <dbReference type="ChEBI" id="CHEBI:57844"/>
        <dbReference type="ChEBI" id="CHEBI:59789"/>
        <dbReference type="ChEBI" id="CHEBI:64315"/>
        <dbReference type="ChEBI" id="CHEBI:73542"/>
        <dbReference type="EC" id="4.1.3.44"/>
    </reaction>
</comment>
<feature type="domain" description="Flavodoxin-like" evidence="17">
    <location>
        <begin position="98"/>
        <end position="277"/>
    </location>
</feature>
<keyword evidence="11" id="KW-0411">Iron-sulfur</keyword>
<keyword evidence="16" id="KW-0812">Transmembrane</keyword>
<sequence>MVMSSNQRGSVWLATAAMATMAAVAISFVWQKNNKQIESKTTNKGNNNEKDPKIQARASLPDEEKKDDEVLVRPPVSEIALTGETNDKLVRVLTKGAITIAHGSVTGSCAKYAAQLQEALQIALVVNNKNSNYQIQVVKMDELDWWDELLNDEDEEPPKSGNTNKNNNQPLPKLILLLPTYTSGTWPPTATTLASTLQELETDWRIEKFPLKKKLHVGIFGMGSSAYGDDSMGKPAREAQASLHQLGVKTIVRLAVGDDAVGNHAQTTFSRWVNDLIARIPKFDNNNGAKNQKNNNKTTSSCNSKNKNNESGDCCGKQSNNSSNKDQQQQQQDEEYESDDEQQPGEPAVADLEDMGDVMAADENNNNKENGGAPPEMVTPSQAEALKKEGYKLIGTHSAVKLCRWTKHQLRGRGGCYKHTFYGITSYQCMEATPSLACANKCVFCWRHHKNPVGKEWKWKTDDPHFIVEQAVNTHVQMIKEAKGIPGVRMDRWNEALTVRHCALSLVGEPIMYPRVGELLGDLHSRKISTFLVTNGQHPQAIESLRPITQLYVSVDAPTQESLIAIDRPLFNDAWDRLKQSLVSLKDKGQRTVARLTVVKGWNFDEVEGYAQLVALGQVSLVEVKGVTFCGKSDASNLNMTNTPWHHEVVALTTRLKEELDKLREADNSLPEYGLACEHKHSCSVLLARVDQFAYDDPVTGLRKWRTWIDYDKFHELAMQYARDSSFTFSVKDYVADTPAWALIGAEEEGFDPTDTRHRKKTKYPKYTRFDEEGVPTHDHDNKELSHEERQQLTKLMDERKNEIGCGTTVTELKDGAKEIQDASLMFRGLVVTK</sequence>
<dbReference type="SUPFAM" id="SSF102114">
    <property type="entry name" value="Radical SAM enzymes"/>
    <property type="match status" value="1"/>
</dbReference>
<dbReference type="InterPro" id="IPR034556">
    <property type="entry name" value="tRNA_wybutosine-synthase"/>
</dbReference>
<keyword evidence="16" id="KW-0472">Membrane</keyword>
<dbReference type="Proteomes" id="UP001153069">
    <property type="component" value="Unassembled WGS sequence"/>
</dbReference>
<keyword evidence="12" id="KW-0456">Lyase</keyword>
<comment type="function">
    <text evidence="13">Probable component of the wybutosine biosynthesis pathway. Wybutosine is a hyper modified guanosine with a tricyclic base found at the 3'-position adjacent to the anticodon of eukaryotic phenylalanine tRNA. Catalyzes the condensation of N-methylguanine with 2 carbon atoms from pyruvate to form the tricyclic 4-demethylwyosine, an intermediate in wybutosine biosynthesis.</text>
</comment>
<dbReference type="Pfam" id="PF08608">
    <property type="entry name" value="Wyosine_form"/>
    <property type="match status" value="1"/>
</dbReference>
<dbReference type="Gene3D" id="3.20.20.70">
    <property type="entry name" value="Aldolase class I"/>
    <property type="match status" value="1"/>
</dbReference>
<evidence type="ECO:0000256" key="12">
    <source>
        <dbReference type="ARBA" id="ARBA00023239"/>
    </source>
</evidence>
<evidence type="ECO:0000256" key="1">
    <source>
        <dbReference type="ARBA" id="ARBA00001966"/>
    </source>
</evidence>
<keyword evidence="16" id="KW-1133">Transmembrane helix</keyword>
<dbReference type="InterPro" id="IPR013785">
    <property type="entry name" value="Aldolase_TIM"/>
</dbReference>
<name>A0A9N8HC71_9STRA</name>
<dbReference type="Gene3D" id="3.40.50.360">
    <property type="match status" value="1"/>
</dbReference>
<feature type="region of interest" description="Disordered" evidence="15">
    <location>
        <begin position="284"/>
        <end position="348"/>
    </location>
</feature>
<evidence type="ECO:0000256" key="3">
    <source>
        <dbReference type="ARBA" id="ARBA00010115"/>
    </source>
</evidence>
<feature type="region of interest" description="Disordered" evidence="15">
    <location>
        <begin position="39"/>
        <end position="69"/>
    </location>
</feature>
<dbReference type="GO" id="GO:0031591">
    <property type="term" value="P:wybutosine biosynthetic process"/>
    <property type="evidence" value="ECO:0007669"/>
    <property type="project" value="TreeGrafter"/>
</dbReference>
<dbReference type="SUPFAM" id="SSF52218">
    <property type="entry name" value="Flavoproteins"/>
    <property type="match status" value="1"/>
</dbReference>
<dbReference type="AlphaFoldDB" id="A0A9N8HC71"/>
<dbReference type="SFLD" id="SFLDG01071">
    <property type="entry name" value="tRNA_wybutosine-synthesizing"/>
    <property type="match status" value="1"/>
</dbReference>
<keyword evidence="6" id="KW-0949">S-adenosyl-L-methionine</keyword>
<keyword evidence="8" id="KW-0479">Metal-binding</keyword>
<feature type="compositionally biased region" description="Basic and acidic residues" evidence="15">
    <location>
        <begin position="47"/>
        <end position="69"/>
    </location>
</feature>
<dbReference type="InterPro" id="IPR007197">
    <property type="entry name" value="rSAM"/>
</dbReference>
<evidence type="ECO:0000256" key="9">
    <source>
        <dbReference type="ARBA" id="ARBA00022741"/>
    </source>
</evidence>
<feature type="transmembrane region" description="Helical" evidence="16">
    <location>
        <begin position="12"/>
        <end position="30"/>
    </location>
</feature>
<proteinExistence type="inferred from homology"/>
<dbReference type="InterPro" id="IPR013917">
    <property type="entry name" value="tRNA_wybutosine-synth"/>
</dbReference>
<dbReference type="InterPro" id="IPR058240">
    <property type="entry name" value="rSAM_sf"/>
</dbReference>
<evidence type="ECO:0000313" key="19">
    <source>
        <dbReference type="Proteomes" id="UP001153069"/>
    </source>
</evidence>
<comment type="caution">
    <text evidence="18">The sequence shown here is derived from an EMBL/GenBank/DDBJ whole genome shotgun (WGS) entry which is preliminary data.</text>
</comment>
<evidence type="ECO:0000313" key="18">
    <source>
        <dbReference type="EMBL" id="CAB9507025.1"/>
    </source>
</evidence>
<evidence type="ECO:0000256" key="14">
    <source>
        <dbReference type="ARBA" id="ARBA00049466"/>
    </source>
</evidence>
<dbReference type="EMBL" id="CAICTM010000288">
    <property type="protein sequence ID" value="CAB9507025.1"/>
    <property type="molecule type" value="Genomic_DNA"/>
</dbReference>
<dbReference type="PROSITE" id="PS50902">
    <property type="entry name" value="FLAVODOXIN_LIKE"/>
    <property type="match status" value="1"/>
</dbReference>
<dbReference type="EC" id="4.1.3.44" evidence="4"/>
<dbReference type="CDD" id="cd01335">
    <property type="entry name" value="Radical_SAM"/>
    <property type="match status" value="1"/>
</dbReference>
<keyword evidence="19" id="KW-1185">Reference proteome</keyword>
<evidence type="ECO:0000256" key="13">
    <source>
        <dbReference type="ARBA" id="ARBA00025368"/>
    </source>
</evidence>
<evidence type="ECO:0000256" key="8">
    <source>
        <dbReference type="ARBA" id="ARBA00022723"/>
    </source>
</evidence>
<evidence type="ECO:0000256" key="7">
    <source>
        <dbReference type="ARBA" id="ARBA00022694"/>
    </source>
</evidence>
<dbReference type="OrthoDB" id="271553at2759"/>
<dbReference type="InterPro" id="IPR008254">
    <property type="entry name" value="Flavodoxin/NO_synth"/>
</dbReference>
<gene>
    <name evidence="18" type="ORF">SEMRO_289_G109060.1</name>
</gene>
<comment type="pathway">
    <text evidence="2">tRNA modification; wybutosine-tRNA(Phe) biosynthesis.</text>
</comment>
<dbReference type="PANTHER" id="PTHR13930:SF0">
    <property type="entry name" value="S-ADENOSYL-L-METHIONINE-DEPENDENT TRNA 4-DEMETHYLWYOSINE SYNTHASE TYW1-RELATED"/>
    <property type="match status" value="1"/>
</dbReference>
<feature type="compositionally biased region" description="Low complexity" evidence="15">
    <location>
        <begin position="285"/>
        <end position="306"/>
    </location>
</feature>
<organism evidence="18 19">
    <name type="scientific">Seminavis robusta</name>
    <dbReference type="NCBI Taxonomy" id="568900"/>
    <lineage>
        <taxon>Eukaryota</taxon>
        <taxon>Sar</taxon>
        <taxon>Stramenopiles</taxon>
        <taxon>Ochrophyta</taxon>
        <taxon>Bacillariophyta</taxon>
        <taxon>Bacillariophyceae</taxon>
        <taxon>Bacillariophycidae</taxon>
        <taxon>Naviculales</taxon>
        <taxon>Naviculaceae</taxon>
        <taxon>Seminavis</taxon>
    </lineage>
</organism>
<dbReference type="GO" id="GO:0102521">
    <property type="term" value="F:tRNA-4-demethylwyosine synthase activity"/>
    <property type="evidence" value="ECO:0007669"/>
    <property type="project" value="UniProtKB-EC"/>
</dbReference>
<evidence type="ECO:0000256" key="15">
    <source>
        <dbReference type="SAM" id="MobiDB-lite"/>
    </source>
</evidence>
<keyword evidence="5" id="KW-0004">4Fe-4S</keyword>
<dbReference type="SFLD" id="SFLDS00029">
    <property type="entry name" value="Radical_SAM"/>
    <property type="match status" value="1"/>
</dbReference>
<dbReference type="SFLD" id="SFLDF00284">
    <property type="entry name" value="tRNA_wybutosine-synthesizing"/>
    <property type="match status" value="1"/>
</dbReference>
<evidence type="ECO:0000256" key="5">
    <source>
        <dbReference type="ARBA" id="ARBA00022485"/>
    </source>
</evidence>
<protein>
    <recommendedName>
        <fullName evidence="4">tRNA 4-demethylwyosine synthase (AdoMet-dependent)</fullName>
        <ecNumber evidence="4">4.1.3.44</ecNumber>
    </recommendedName>
</protein>